<sequence length="1866" mass="208107">MEQAWLDSLSEDWVSQPRSSGSPAPSLPSLIDSTSSSSPSRVISSRIPKYDVLKKAWTTAPGNNNSPLSERSLNNNNIPLSQRGSRSPSKLRDEVIPNVGGKGHARTVSESTSRSTQCHTIQHKSAHVSPNRGTHETPEWKRRLLNGDVAYGEQRDLFSPAGLENIFRPPPPQVQSSIKLQTSTIEEASIIMPSSPPPYNADREIPLQTASSDEDQPREIQQEGKQQTRGIQYKQTDESISEFSANDLSRSSSFQPRTLASHDKPVEGAVSSPGSSVSHKQELLPAPGRVFSGQSDIRNEGLSPIYISRHNTVDGKIDYAMDLEPAELQHRLEQYREETPSQDFEDHESSRIVLEDLTADTDDFAHNGKFVNLRRGGHSEEGSFQKRMLSPSSLPAIDESAMLPEESMQASTPKQLPNIRKTRMSNEHKPPQSPALSPIPHTPHVSPSKSHDQRQETSSGSPLKLFGTYDTFTNQKLLRRLSQFEGDLEGNNGEELPSGSAREHTRSEINEAFISPSNPRKGPQQTKTQQQNSKEVNSFGEGQLDNFQFSEEISYDPNTMDAQDEDKENNSLPVLDPTSQTKFRFQLDPSPALEEDITSTHRIRHTNTTSITKHVTRVRKTIRSASSSSNISAVFLPSQRLEDLETPRKRNGDSEGKRLPKSPLKDPTPKRRRTLQKNDISQADAEEESLRLDSLRETHQQMQSVIGKKRKDARHGDDQQAANPKVLAMRQILRPRTPTPSQRSSQQHERHPLSELNLSSLERDKLLQEQKIAQIQAELDATESPKLAMALGASQQLRGESRKGSVTTQDFLDEAKKIMAGIRGKARPRSGLTSLEESESENDRNGSVDGDPEAEMYEDSYQESTKEPFSRPPSREGGPVPRLPVKQENPELLNHLRKYQEMSDMDGIVTSSMKSIAATREVTDAAKEVDRASNGAIILALDHQPASGSFVESEPPNIRISENPDLQRKRKHSSSSSSLQNTNADSQETDFPSQGSTASSRSIPTGSSRGSDSRRVIAPHTVSHLIPEQLAGMVFDRDRNIWVKRKVGSGEYTGQNSLPSDETEEDPFGDIPDLSVDETQELQRIKVAAQLKQQVQLSEALDSQSFSDSVDPKTKTGEAKSTSQTHAIQHPSGHPQPFHSHHTQTSTKTNIRTEAVEEVETEISINESRIDPSSPQRRRNVTISFSSPLTSIIQPPSYHDEGKFEQSIHNESEQEDDEEGNDSVVFSTKGSRRVSSTTKTRTATKKPSRRISLGGHIFPARPVSRIDEQDEDSVNAGNGLQQSINVIVATPMSARRTMSMALVTPQPSHEIGTLTLSPLSDFTMHQDDESFGLNVSYVAHNERYTHGGNAQRTLSLAIKDLVEKITEVEPYEPFWEHIKQMDLKDKKLTNLHKLDEFCGQLEELDASNNRISQLNGIPSSTRRLQIVDNYLSDLTAWGHLINLQYVDVSHNELESLSAFKYLVHLRGLRADNNKITALDGVSQLDGLLSLRLRGNRVKSLDFKASKLQKLIELDLKDNQICDVQNLKELCSLSDLNLEDNKLGSFTAANSDSLPALKHLRLSGNNLQSIDLQPYPDLRLLYLDRNRLGTITGLLRTKYLDSLSLREQQDGAIIDMKFLSEAFEIRKLFLSGNPIRTFEPRNYFLNLQYLELANCGLESLPAVFGQMVPNTRVLNLNFNALRDIRALHGIVRLKNLHLAGNRLATLRKTANILAQFDSLGLVDLRANPGTLGFYPPVLENSLAFRKPEQEVEILEPFTIGKADSTKDARYFNCLDMPTKMSRRLYEIFVLSGCARIKTLDGLKVDWSILSAKDEVWDSLVANSVFVNPGIEALREEENEAGASEGNSSRNPEPIPEEERWQAEDSFA</sequence>
<proteinExistence type="predicted"/>
<feature type="compositionally biased region" description="Basic and acidic residues" evidence="3">
    <location>
        <begin position="1855"/>
        <end position="1866"/>
    </location>
</feature>
<dbReference type="Pfam" id="PF13855">
    <property type="entry name" value="LRR_8"/>
    <property type="match status" value="2"/>
</dbReference>
<dbReference type="Gene3D" id="3.80.10.10">
    <property type="entry name" value="Ribonuclease Inhibitor"/>
    <property type="match status" value="2"/>
</dbReference>
<feature type="region of interest" description="Disordered" evidence="3">
    <location>
        <begin position="947"/>
        <end position="1016"/>
    </location>
</feature>
<name>A0A8H4RAJ7_9HELO</name>
<feature type="region of interest" description="Disordered" evidence="3">
    <location>
        <begin position="1097"/>
        <end position="1255"/>
    </location>
</feature>
<keyword evidence="2" id="KW-0677">Repeat</keyword>
<feature type="compositionally biased region" description="Low complexity" evidence="3">
    <location>
        <begin position="1227"/>
        <end position="1241"/>
    </location>
</feature>
<feature type="region of interest" description="Disordered" evidence="3">
    <location>
        <begin position="512"/>
        <end position="540"/>
    </location>
</feature>
<dbReference type="InterPro" id="IPR003591">
    <property type="entry name" value="Leu-rich_rpt_typical-subtyp"/>
</dbReference>
<evidence type="ECO:0000256" key="2">
    <source>
        <dbReference type="ARBA" id="ARBA00022737"/>
    </source>
</evidence>
<feature type="region of interest" description="Disordered" evidence="3">
    <location>
        <begin position="642"/>
        <end position="757"/>
    </location>
</feature>
<feature type="region of interest" description="Disordered" evidence="3">
    <location>
        <begin position="1834"/>
        <end position="1866"/>
    </location>
</feature>
<feature type="region of interest" description="Disordered" evidence="3">
    <location>
        <begin position="822"/>
        <end position="889"/>
    </location>
</feature>
<feature type="region of interest" description="Disordered" evidence="3">
    <location>
        <begin position="57"/>
        <end position="137"/>
    </location>
</feature>
<feature type="compositionally biased region" description="Basic and acidic residues" evidence="3">
    <location>
        <begin position="642"/>
        <end position="669"/>
    </location>
</feature>
<feature type="region of interest" description="Disordered" evidence="3">
    <location>
        <begin position="557"/>
        <end position="612"/>
    </location>
</feature>
<feature type="compositionally biased region" description="Polar residues" evidence="3">
    <location>
        <begin position="979"/>
        <end position="1010"/>
    </location>
</feature>
<feature type="compositionally biased region" description="Polar residues" evidence="3">
    <location>
        <begin position="223"/>
        <end position="234"/>
    </location>
</feature>
<feature type="compositionally biased region" description="Basic and acidic residues" evidence="3">
    <location>
        <begin position="1198"/>
        <end position="1212"/>
    </location>
</feature>
<dbReference type="GO" id="GO:0031028">
    <property type="term" value="P:septation initiation signaling"/>
    <property type="evidence" value="ECO:0007669"/>
    <property type="project" value="TreeGrafter"/>
</dbReference>
<dbReference type="PROSITE" id="PS51450">
    <property type="entry name" value="LRR"/>
    <property type="match status" value="3"/>
</dbReference>
<keyword evidence="1" id="KW-0433">Leucine-rich repeat</keyword>
<dbReference type="OrthoDB" id="7451790at2759"/>
<feature type="compositionally biased region" description="Basic and acidic residues" evidence="3">
    <location>
        <begin position="688"/>
        <end position="699"/>
    </location>
</feature>
<feature type="compositionally biased region" description="Polar residues" evidence="3">
    <location>
        <begin position="60"/>
        <end position="88"/>
    </location>
</feature>
<feature type="compositionally biased region" description="Polar residues" evidence="3">
    <location>
        <begin position="241"/>
        <end position="258"/>
    </location>
</feature>
<dbReference type="SUPFAM" id="SSF52058">
    <property type="entry name" value="L domain-like"/>
    <property type="match status" value="1"/>
</dbReference>
<reference evidence="4 5" key="1">
    <citation type="submission" date="2020-03" db="EMBL/GenBank/DDBJ databases">
        <title>Draft Genome Sequence of Cudoniella acicularis.</title>
        <authorList>
            <person name="Buettner E."/>
            <person name="Kellner H."/>
        </authorList>
    </citation>
    <scope>NUCLEOTIDE SEQUENCE [LARGE SCALE GENOMIC DNA]</scope>
    <source>
        <strain evidence="4 5">DSM 108380</strain>
    </source>
</reference>
<dbReference type="PANTHER" id="PTHR47566">
    <property type="match status" value="1"/>
</dbReference>
<keyword evidence="5" id="KW-1185">Reference proteome</keyword>
<dbReference type="InterPro" id="IPR052574">
    <property type="entry name" value="CDIRP"/>
</dbReference>
<evidence type="ECO:0000256" key="1">
    <source>
        <dbReference type="ARBA" id="ARBA00022614"/>
    </source>
</evidence>
<feature type="region of interest" description="Disordered" evidence="3">
    <location>
        <begin position="1050"/>
        <end position="1073"/>
    </location>
</feature>
<dbReference type="GO" id="GO:0061499">
    <property type="term" value="C:outer plaque of mitotic spindle pole body"/>
    <property type="evidence" value="ECO:0007669"/>
    <property type="project" value="TreeGrafter"/>
</dbReference>
<evidence type="ECO:0008006" key="6">
    <source>
        <dbReference type="Google" id="ProtNLM"/>
    </source>
</evidence>
<dbReference type="InterPro" id="IPR032675">
    <property type="entry name" value="LRR_dom_sf"/>
</dbReference>
<comment type="caution">
    <text evidence="4">The sequence shown here is derived from an EMBL/GenBank/DDBJ whole genome shotgun (WGS) entry which is preliminary data.</text>
</comment>
<dbReference type="EMBL" id="JAAMPI010001588">
    <property type="protein sequence ID" value="KAF4624667.1"/>
    <property type="molecule type" value="Genomic_DNA"/>
</dbReference>
<evidence type="ECO:0000256" key="3">
    <source>
        <dbReference type="SAM" id="MobiDB-lite"/>
    </source>
</evidence>
<feature type="compositionally biased region" description="Polar residues" evidence="3">
    <location>
        <begin position="1163"/>
        <end position="1194"/>
    </location>
</feature>
<dbReference type="SMART" id="SM00369">
    <property type="entry name" value="LRR_TYP"/>
    <property type="match status" value="8"/>
</dbReference>
<evidence type="ECO:0000313" key="5">
    <source>
        <dbReference type="Proteomes" id="UP000566819"/>
    </source>
</evidence>
<evidence type="ECO:0000313" key="4">
    <source>
        <dbReference type="EMBL" id="KAF4624667.1"/>
    </source>
</evidence>
<feature type="region of interest" description="Disordered" evidence="3">
    <location>
        <begin position="209"/>
        <end position="281"/>
    </location>
</feature>
<accession>A0A8H4RAJ7</accession>
<feature type="compositionally biased region" description="Polar residues" evidence="3">
    <location>
        <begin position="1143"/>
        <end position="1152"/>
    </location>
</feature>
<feature type="compositionally biased region" description="Polar residues" evidence="3">
    <location>
        <begin position="515"/>
        <end position="536"/>
    </location>
</feature>
<protein>
    <recommendedName>
        <fullName evidence="6">Septation initiation network scaffold protein cdc11</fullName>
    </recommendedName>
</protein>
<organism evidence="4 5">
    <name type="scientific">Cudoniella acicularis</name>
    <dbReference type="NCBI Taxonomy" id="354080"/>
    <lineage>
        <taxon>Eukaryota</taxon>
        <taxon>Fungi</taxon>
        <taxon>Dikarya</taxon>
        <taxon>Ascomycota</taxon>
        <taxon>Pezizomycotina</taxon>
        <taxon>Leotiomycetes</taxon>
        <taxon>Helotiales</taxon>
        <taxon>Tricladiaceae</taxon>
        <taxon>Cudoniella</taxon>
    </lineage>
</organism>
<dbReference type="GO" id="GO:1902412">
    <property type="term" value="P:regulation of mitotic cytokinesis"/>
    <property type="evidence" value="ECO:0007669"/>
    <property type="project" value="TreeGrafter"/>
</dbReference>
<dbReference type="PANTHER" id="PTHR47566:SF1">
    <property type="entry name" value="PROTEIN NUD1"/>
    <property type="match status" value="1"/>
</dbReference>
<feature type="compositionally biased region" description="Polar residues" evidence="3">
    <location>
        <begin position="1097"/>
        <end position="1108"/>
    </location>
</feature>
<feature type="region of interest" description="Disordered" evidence="3">
    <location>
        <begin position="423"/>
        <end position="467"/>
    </location>
</feature>
<dbReference type="InterPro" id="IPR001611">
    <property type="entry name" value="Leu-rich_rpt"/>
</dbReference>
<feature type="compositionally biased region" description="Low complexity" evidence="3">
    <location>
        <begin position="17"/>
        <end position="45"/>
    </location>
</feature>
<feature type="compositionally biased region" description="Acidic residues" evidence="3">
    <location>
        <begin position="850"/>
        <end position="861"/>
    </location>
</feature>
<feature type="region of interest" description="Disordered" evidence="3">
    <location>
        <begin position="485"/>
        <end position="504"/>
    </location>
</feature>
<gene>
    <name evidence="4" type="ORF">G7Y89_g13503</name>
</gene>
<feature type="compositionally biased region" description="Polar residues" evidence="3">
    <location>
        <begin position="108"/>
        <end position="120"/>
    </location>
</feature>
<dbReference type="Proteomes" id="UP000566819">
    <property type="component" value="Unassembled WGS sequence"/>
</dbReference>
<dbReference type="GO" id="GO:0035591">
    <property type="term" value="F:signaling adaptor activity"/>
    <property type="evidence" value="ECO:0007669"/>
    <property type="project" value="TreeGrafter"/>
</dbReference>
<feature type="region of interest" description="Disordered" evidence="3">
    <location>
        <begin position="1"/>
        <end position="45"/>
    </location>
</feature>